<name>A0A2R4BSC9_THAAR</name>
<gene>
    <name evidence="1" type="ORF">Tharo_3370</name>
</gene>
<dbReference type="EMBL" id="CP028339">
    <property type="protein sequence ID" value="AVR90251.1"/>
    <property type="molecule type" value="Genomic_DNA"/>
</dbReference>
<keyword evidence="2" id="KW-1185">Reference proteome</keyword>
<dbReference type="AlphaFoldDB" id="A0A2R4BSC9"/>
<accession>A0A2R4BSC9</accession>
<dbReference type="Proteomes" id="UP000241885">
    <property type="component" value="Chromosome"/>
</dbReference>
<sequence>MLPGPQAWRLAAENRADLFQALDPGARIGLVARGSPEKMLVWESSDHAVEAKDMPFKGYGAAEVDILLAADNDALEKIVVATEGPLFEVLRAGIRSGSVVCYMLRRRCDLETKGYDEILEALGFVFMGACR</sequence>
<protein>
    <submittedName>
        <fullName evidence="1">Uncharacterized protein</fullName>
    </submittedName>
</protein>
<organism evidence="1 2">
    <name type="scientific">Thauera aromatica K172</name>
    <dbReference type="NCBI Taxonomy" id="44139"/>
    <lineage>
        <taxon>Bacteria</taxon>
        <taxon>Pseudomonadati</taxon>
        <taxon>Pseudomonadota</taxon>
        <taxon>Betaproteobacteria</taxon>
        <taxon>Rhodocyclales</taxon>
        <taxon>Zoogloeaceae</taxon>
        <taxon>Thauera</taxon>
    </lineage>
</organism>
<proteinExistence type="predicted"/>
<dbReference type="KEGG" id="tak:Tharo_3370"/>
<evidence type="ECO:0000313" key="1">
    <source>
        <dbReference type="EMBL" id="AVR90251.1"/>
    </source>
</evidence>
<evidence type="ECO:0000313" key="2">
    <source>
        <dbReference type="Proteomes" id="UP000241885"/>
    </source>
</evidence>
<reference evidence="1 2" key="1">
    <citation type="submission" date="2018-03" db="EMBL/GenBank/DDBJ databases">
        <title>Complete genome sequence of Thauera aromatica, a model organism for studying aromatic compound degradation under denitrifying conditions.</title>
        <authorList>
            <person name="Lo H.-Y."/>
            <person name="Goris T."/>
            <person name="Boll M."/>
            <person name="Mueller J.A."/>
        </authorList>
    </citation>
    <scope>NUCLEOTIDE SEQUENCE [LARGE SCALE GENOMIC DNA]</scope>
    <source>
        <strain evidence="1 2">K172</strain>
    </source>
</reference>